<dbReference type="STRING" id="655355.SAMN05216283_102320"/>
<organism evidence="2 3">
    <name type="scientific">Sunxiuqinia elliptica</name>
    <dbReference type="NCBI Taxonomy" id="655355"/>
    <lineage>
        <taxon>Bacteria</taxon>
        <taxon>Pseudomonadati</taxon>
        <taxon>Bacteroidota</taxon>
        <taxon>Bacteroidia</taxon>
        <taxon>Marinilabiliales</taxon>
        <taxon>Prolixibacteraceae</taxon>
        <taxon>Sunxiuqinia</taxon>
    </lineage>
</organism>
<dbReference type="InterPro" id="IPR021458">
    <property type="entry name" value="Rv0495c"/>
</dbReference>
<gene>
    <name evidence="2" type="ORF">SAMN05216283_102320</name>
</gene>
<proteinExistence type="inferred from homology"/>
<evidence type="ECO:0000313" key="2">
    <source>
        <dbReference type="EMBL" id="SFE99017.1"/>
    </source>
</evidence>
<sequence length="205" mass="23355">MVREGFIFLCAMLEIGKTIVSFDVIEEHFLCDLFKCKGACCVEGDSGAPLTAEEALKLEEIYPIVEPYMTQEGKAVIAHQGTSMVDEDGDTVTPLVNNRECAYTFTDDKGIVKCGIEKAFLEGKIDFRKPVSCHLFPVRITEYKRFDAVNYQELKICKPGRECGRGQKLPLYQFLKEPLIRKYGKDWYEQLAFAAKERPWEKSAE</sequence>
<accession>A0A1I2F2F2</accession>
<reference evidence="2 3" key="1">
    <citation type="submission" date="2016-10" db="EMBL/GenBank/DDBJ databases">
        <authorList>
            <person name="de Groot N.N."/>
        </authorList>
    </citation>
    <scope>NUCLEOTIDE SEQUENCE [LARGE SCALE GENOMIC DNA]</scope>
    <source>
        <strain evidence="2 3">CGMCC 1.9156</strain>
    </source>
</reference>
<protein>
    <recommendedName>
        <fullName evidence="4">DUF3109 family protein</fullName>
    </recommendedName>
</protein>
<dbReference type="Pfam" id="PF11307">
    <property type="entry name" value="DUF3109"/>
    <property type="match status" value="1"/>
</dbReference>
<evidence type="ECO:0008006" key="4">
    <source>
        <dbReference type="Google" id="ProtNLM"/>
    </source>
</evidence>
<comment type="similarity">
    <text evidence="1">Belongs to the Rv0495c family.</text>
</comment>
<dbReference type="AlphaFoldDB" id="A0A1I2F2F2"/>
<dbReference type="Proteomes" id="UP000198964">
    <property type="component" value="Unassembled WGS sequence"/>
</dbReference>
<evidence type="ECO:0000256" key="1">
    <source>
        <dbReference type="ARBA" id="ARBA00093770"/>
    </source>
</evidence>
<evidence type="ECO:0000313" key="3">
    <source>
        <dbReference type="Proteomes" id="UP000198964"/>
    </source>
</evidence>
<dbReference type="EMBL" id="FONW01000002">
    <property type="protein sequence ID" value="SFE99017.1"/>
    <property type="molecule type" value="Genomic_DNA"/>
</dbReference>
<name>A0A1I2F2F2_9BACT</name>
<keyword evidence="3" id="KW-1185">Reference proteome</keyword>